<evidence type="ECO:0000256" key="2">
    <source>
        <dbReference type="ARBA" id="ARBA00022679"/>
    </source>
</evidence>
<dbReference type="InterPro" id="IPR050559">
    <property type="entry name" value="P-Pant_transferase_sf"/>
</dbReference>
<feature type="domain" description="4'-phosphopantetheinyl transferase" evidence="3">
    <location>
        <begin position="148"/>
        <end position="209"/>
    </location>
</feature>
<dbReference type="OrthoDB" id="190168at2"/>
<accession>A0A4V0ZZG3</accession>
<gene>
    <name evidence="4" type="ORF">D0Z67_12170</name>
</gene>
<dbReference type="AlphaFoldDB" id="A0A4V0ZZG3"/>
<dbReference type="InterPro" id="IPR008278">
    <property type="entry name" value="4-PPantetheinyl_Trfase_dom"/>
</dbReference>
<dbReference type="GO" id="GO:0008897">
    <property type="term" value="F:holo-[acyl-carrier-protein] synthase activity"/>
    <property type="evidence" value="ECO:0007669"/>
    <property type="project" value="InterPro"/>
</dbReference>
<evidence type="ECO:0000256" key="1">
    <source>
        <dbReference type="ARBA" id="ARBA00010990"/>
    </source>
</evidence>
<dbReference type="GO" id="GO:0005829">
    <property type="term" value="C:cytosol"/>
    <property type="evidence" value="ECO:0007669"/>
    <property type="project" value="TreeGrafter"/>
</dbReference>
<dbReference type="PANTHER" id="PTHR12215">
    <property type="entry name" value="PHOSPHOPANTETHEINE TRANSFERASE"/>
    <property type="match status" value="1"/>
</dbReference>
<dbReference type="EMBL" id="CP032229">
    <property type="protein sequence ID" value="QBJ90986.1"/>
    <property type="molecule type" value="Genomic_DNA"/>
</dbReference>
<proteinExistence type="inferred from homology"/>
<protein>
    <submittedName>
        <fullName evidence="4">4'-phosphopantetheinyl transferase superfamily protein</fullName>
    </submittedName>
</protein>
<name>A0A4V0ZZG3_STRSO</name>
<evidence type="ECO:0000259" key="3">
    <source>
        <dbReference type="Pfam" id="PF01648"/>
    </source>
</evidence>
<dbReference type="Proteomes" id="UP000292547">
    <property type="component" value="Chromosome"/>
</dbReference>
<dbReference type="SUPFAM" id="SSF56214">
    <property type="entry name" value="4'-phosphopantetheinyl transferase"/>
    <property type="match status" value="2"/>
</dbReference>
<dbReference type="STRING" id="73044.GCA_000725795_01752"/>
<dbReference type="GO" id="GO:0019878">
    <property type="term" value="P:lysine biosynthetic process via aminoadipic acid"/>
    <property type="evidence" value="ECO:0007669"/>
    <property type="project" value="TreeGrafter"/>
</dbReference>
<sequence>MTASLSACTTDLATVPEVLLGAPRADSFTAFGRRVDIWVAEIDAPAGADSLRSGELISAVDAERAARIGAPGGRARFTAGRALARWALAAHLGCLPTEVPMVTGIGGRPELAVVRRSLLTRGQAYEGIDFNLSHSGNQVAVAVARGLRVGIDIERVIERDNTHDLASRVFSAAERELLMCTSTAGYLARWYQIWTTREAYVKAQGTGLSGIAAELPDPGTSWLAHAVRGVAQGYAATVVAYRKDCRRAG</sequence>
<dbReference type="Pfam" id="PF01648">
    <property type="entry name" value="ACPS"/>
    <property type="match status" value="1"/>
</dbReference>
<evidence type="ECO:0000313" key="4">
    <source>
        <dbReference type="EMBL" id="QBJ90986.1"/>
    </source>
</evidence>
<comment type="similarity">
    <text evidence="1">Belongs to the P-Pant transferase superfamily. Gsp/Sfp/HetI/AcpT family.</text>
</comment>
<dbReference type="KEGG" id="sseo:D0Z67_12170"/>
<dbReference type="InterPro" id="IPR037143">
    <property type="entry name" value="4-PPantetheinyl_Trfase_dom_sf"/>
</dbReference>
<reference evidence="4 5" key="1">
    <citation type="submission" date="2018-08" db="EMBL/GenBank/DDBJ databases">
        <title>The complete genome sequence of Streptomyces seoulensis, a pioneer strain for nickel superoxide dismutase discovery.</title>
        <authorList>
            <person name="Shin J."/>
            <person name="Lee J.-S."/>
            <person name="Lee E.-J."/>
            <person name="Youn H.-D."/>
        </authorList>
    </citation>
    <scope>NUCLEOTIDE SEQUENCE [LARGE SCALE GENOMIC DNA]</scope>
    <source>
        <strain evidence="4 5">KCTC 9819</strain>
    </source>
</reference>
<dbReference type="Gene3D" id="3.90.470.20">
    <property type="entry name" value="4'-phosphopantetheinyl transferase domain"/>
    <property type="match status" value="1"/>
</dbReference>
<dbReference type="PANTHER" id="PTHR12215:SF10">
    <property type="entry name" value="L-AMINOADIPATE-SEMIALDEHYDE DEHYDROGENASE-PHOSPHOPANTETHEINYL TRANSFERASE"/>
    <property type="match status" value="1"/>
</dbReference>
<organism evidence="4 5">
    <name type="scientific">Streptomyces seoulensis</name>
    <dbReference type="NCBI Taxonomy" id="73044"/>
    <lineage>
        <taxon>Bacteria</taxon>
        <taxon>Bacillati</taxon>
        <taxon>Actinomycetota</taxon>
        <taxon>Actinomycetes</taxon>
        <taxon>Kitasatosporales</taxon>
        <taxon>Streptomycetaceae</taxon>
        <taxon>Streptomyces</taxon>
    </lineage>
</organism>
<dbReference type="GO" id="GO:0000287">
    <property type="term" value="F:magnesium ion binding"/>
    <property type="evidence" value="ECO:0007669"/>
    <property type="project" value="InterPro"/>
</dbReference>
<evidence type="ECO:0000313" key="5">
    <source>
        <dbReference type="Proteomes" id="UP000292547"/>
    </source>
</evidence>
<keyword evidence="5" id="KW-1185">Reference proteome</keyword>
<keyword evidence="2 4" id="KW-0808">Transferase</keyword>